<dbReference type="Proteomes" id="UP000199451">
    <property type="component" value="Unassembled WGS sequence"/>
</dbReference>
<gene>
    <name evidence="2" type="ORF">SAMN04487949_1740</name>
</gene>
<dbReference type="AlphaFoldDB" id="A0A1G9TEC3"/>
<dbReference type="OrthoDB" id="280204at2157"/>
<evidence type="ECO:0000313" key="3">
    <source>
        <dbReference type="Proteomes" id="UP000199451"/>
    </source>
</evidence>
<accession>A0A1G9TEC3</accession>
<dbReference type="Pfam" id="PF25208">
    <property type="entry name" value="DUF7838"/>
    <property type="match status" value="1"/>
</dbReference>
<evidence type="ECO:0000313" key="2">
    <source>
        <dbReference type="EMBL" id="SDM46099.1"/>
    </source>
</evidence>
<dbReference type="EMBL" id="FNHL01000002">
    <property type="protein sequence ID" value="SDM46099.1"/>
    <property type="molecule type" value="Genomic_DNA"/>
</dbReference>
<feature type="domain" description="DUF7838" evidence="1">
    <location>
        <begin position="1"/>
        <end position="53"/>
    </location>
</feature>
<name>A0A1G9TEC3_9EURY</name>
<evidence type="ECO:0000259" key="1">
    <source>
        <dbReference type="Pfam" id="PF25208"/>
    </source>
</evidence>
<dbReference type="InterPro" id="IPR057160">
    <property type="entry name" value="DUF7838"/>
</dbReference>
<proteinExistence type="predicted"/>
<dbReference type="RefSeq" id="WP_170830591.1">
    <property type="nucleotide sequence ID" value="NZ_FNHL01000002.1"/>
</dbReference>
<reference evidence="3" key="1">
    <citation type="submission" date="2016-10" db="EMBL/GenBank/DDBJ databases">
        <authorList>
            <person name="Varghese N."/>
            <person name="Submissions S."/>
        </authorList>
    </citation>
    <scope>NUCLEOTIDE SEQUENCE [LARGE SCALE GENOMIC DNA]</scope>
    <source>
        <strain evidence="3">CGMCC 1.10119</strain>
    </source>
</reference>
<keyword evidence="3" id="KW-1185">Reference proteome</keyword>
<sequence length="54" mass="6079">MSLEMEHSCPECGEATEFYRAASTTVHLGEKTKWRCTECDYGFVLINDEVDSSA</sequence>
<organism evidence="2 3">
    <name type="scientific">Halogranum gelatinilyticum</name>
    <dbReference type="NCBI Taxonomy" id="660521"/>
    <lineage>
        <taxon>Archaea</taxon>
        <taxon>Methanobacteriati</taxon>
        <taxon>Methanobacteriota</taxon>
        <taxon>Stenosarchaea group</taxon>
        <taxon>Halobacteria</taxon>
        <taxon>Halobacteriales</taxon>
        <taxon>Haloferacaceae</taxon>
    </lineage>
</organism>
<protein>
    <recommendedName>
        <fullName evidence="1">DUF7838 domain-containing protein</fullName>
    </recommendedName>
</protein>